<feature type="compositionally biased region" description="Gly residues" evidence="1">
    <location>
        <begin position="219"/>
        <end position="229"/>
    </location>
</feature>
<feature type="compositionally biased region" description="Low complexity" evidence="1">
    <location>
        <begin position="129"/>
        <end position="148"/>
    </location>
</feature>
<sequence length="263" mass="26021">MALDQHASNLITTTINAFNGDATSISPMDGISLIDSWISALRNSDQNSTDTVASGLSDLKAELQSGNPDGDHISELLRDLIDQVESAADSAETDVQTRLKALVEALQGFADQMSGSAGPARTGGQAPMTSTVGGESTTSGTGASAFGTNHDDDLSNRSTGGTVSTNDSAMGMDDTTGSDGGMSATTGSSSGMGEEEGESESGSAYGASSGDSGRPQDGGPYGSGYGTGSNGDDYSANSGTQRSGVSGGTADSGSGSSGGRSQY</sequence>
<keyword evidence="3" id="KW-1185">Reference proteome</keyword>
<feature type="compositionally biased region" description="Polar residues" evidence="1">
    <location>
        <begin position="156"/>
        <end position="168"/>
    </location>
</feature>
<proteinExistence type="predicted"/>
<evidence type="ECO:0000313" key="3">
    <source>
        <dbReference type="Proteomes" id="UP000502756"/>
    </source>
</evidence>
<feature type="compositionally biased region" description="Low complexity" evidence="1">
    <location>
        <begin position="200"/>
        <end position="213"/>
    </location>
</feature>
<dbReference type="KEGG" id="stae:HNV11_19750"/>
<dbReference type="Proteomes" id="UP000502756">
    <property type="component" value="Chromosome"/>
</dbReference>
<dbReference type="AlphaFoldDB" id="A0A6M5YEP2"/>
<feature type="compositionally biased region" description="Low complexity" evidence="1">
    <location>
        <begin position="248"/>
        <end position="263"/>
    </location>
</feature>
<protein>
    <submittedName>
        <fullName evidence="2">Uncharacterized protein</fullName>
    </submittedName>
</protein>
<accession>A0A6M5YEP2</accession>
<gene>
    <name evidence="2" type="ORF">HNV11_19750</name>
</gene>
<organism evidence="2 3">
    <name type="scientific">Spirosoma taeanense</name>
    <dbReference type="NCBI Taxonomy" id="2735870"/>
    <lineage>
        <taxon>Bacteria</taxon>
        <taxon>Pseudomonadati</taxon>
        <taxon>Bacteroidota</taxon>
        <taxon>Cytophagia</taxon>
        <taxon>Cytophagales</taxon>
        <taxon>Cytophagaceae</taxon>
        <taxon>Spirosoma</taxon>
    </lineage>
</organism>
<evidence type="ECO:0000313" key="2">
    <source>
        <dbReference type="EMBL" id="QJW91452.1"/>
    </source>
</evidence>
<dbReference type="EMBL" id="CP053435">
    <property type="protein sequence ID" value="QJW91452.1"/>
    <property type="molecule type" value="Genomic_DNA"/>
</dbReference>
<reference evidence="2 3" key="1">
    <citation type="submission" date="2020-05" db="EMBL/GenBank/DDBJ databases">
        <title>Genome sequencing of Spirosoma sp. TS118.</title>
        <authorList>
            <person name="Lee J.-H."/>
            <person name="Jeong S."/>
            <person name="Zhao L."/>
            <person name="Jung J.-H."/>
            <person name="Kim M.-K."/>
            <person name="Lim S."/>
        </authorList>
    </citation>
    <scope>NUCLEOTIDE SEQUENCE [LARGE SCALE GENOMIC DNA]</scope>
    <source>
        <strain evidence="2 3">TS118</strain>
    </source>
</reference>
<dbReference type="RefSeq" id="WP_171741303.1">
    <property type="nucleotide sequence ID" value="NZ_CP053435.1"/>
</dbReference>
<evidence type="ECO:0000256" key="1">
    <source>
        <dbReference type="SAM" id="MobiDB-lite"/>
    </source>
</evidence>
<feature type="compositionally biased region" description="Low complexity" evidence="1">
    <location>
        <begin position="169"/>
        <end position="192"/>
    </location>
</feature>
<name>A0A6M5YEP2_9BACT</name>
<feature type="region of interest" description="Disordered" evidence="1">
    <location>
        <begin position="113"/>
        <end position="263"/>
    </location>
</feature>